<organism evidence="4">
    <name type="scientific">hydrothermal vent metagenome</name>
    <dbReference type="NCBI Taxonomy" id="652676"/>
    <lineage>
        <taxon>unclassified sequences</taxon>
        <taxon>metagenomes</taxon>
        <taxon>ecological metagenomes</taxon>
    </lineage>
</organism>
<sequence length="275" mass="32490">MSIKMNDLDDRTFLLGVGAQKAGTSWLYRYFLTHPEIYMSPIKEMHFFGNKSRAKSWPISAFRRKLRDRLELHPQKNHSALRDRIKMKDDISKYMDFFKSRIREETVFGEITPIYCELDINELSYIKSKFPSTKVIFILRNPADRLWSQMRFNGDFKNAADVSKLPEIIHKKPSYLSRSNYSATIQNLQQIFIPENVHYEFYENLFCTDGITKMCSFLSVGFHPAKFDAMYNVSAKAPLSFEQRQIFVTFLREQYEFVIDKFGDRVPESWKVDVS</sequence>
<dbReference type="EMBL" id="UOEG01000240">
    <property type="protein sequence ID" value="VAW02380.1"/>
    <property type="molecule type" value="Genomic_DNA"/>
</dbReference>
<evidence type="ECO:0000256" key="1">
    <source>
        <dbReference type="ARBA" id="ARBA00022679"/>
    </source>
</evidence>
<protein>
    <recommendedName>
        <fullName evidence="3">Sulfotransferase domain-containing protein</fullName>
    </recommendedName>
</protein>
<dbReference type="InterPro" id="IPR027417">
    <property type="entry name" value="P-loop_NTPase"/>
</dbReference>
<proteinExistence type="predicted"/>
<gene>
    <name evidence="4" type="ORF">MNBD_ALPHA07-1346</name>
</gene>
<dbReference type="InterPro" id="IPR037359">
    <property type="entry name" value="NST/OST"/>
</dbReference>
<keyword evidence="1" id="KW-0808">Transferase</keyword>
<keyword evidence="2" id="KW-0325">Glycoprotein</keyword>
<reference evidence="4" key="1">
    <citation type="submission" date="2018-06" db="EMBL/GenBank/DDBJ databases">
        <authorList>
            <person name="Zhirakovskaya E."/>
        </authorList>
    </citation>
    <scope>NUCLEOTIDE SEQUENCE</scope>
</reference>
<name>A0A3B0SDJ9_9ZZZZ</name>
<dbReference type="InterPro" id="IPR000863">
    <property type="entry name" value="Sulfotransferase_dom"/>
</dbReference>
<dbReference type="GO" id="GO:0008146">
    <property type="term" value="F:sulfotransferase activity"/>
    <property type="evidence" value="ECO:0007669"/>
    <property type="project" value="InterPro"/>
</dbReference>
<dbReference type="SUPFAM" id="SSF52540">
    <property type="entry name" value="P-loop containing nucleoside triphosphate hydrolases"/>
    <property type="match status" value="1"/>
</dbReference>
<feature type="domain" description="Sulfotransferase" evidence="3">
    <location>
        <begin position="17"/>
        <end position="230"/>
    </location>
</feature>
<dbReference type="PANTHER" id="PTHR10605">
    <property type="entry name" value="HEPARAN SULFATE SULFOTRANSFERASE"/>
    <property type="match status" value="1"/>
</dbReference>
<evidence type="ECO:0000259" key="3">
    <source>
        <dbReference type="Pfam" id="PF00685"/>
    </source>
</evidence>
<evidence type="ECO:0000313" key="4">
    <source>
        <dbReference type="EMBL" id="VAW02380.1"/>
    </source>
</evidence>
<dbReference type="AlphaFoldDB" id="A0A3B0SDJ9"/>
<accession>A0A3B0SDJ9</accession>
<dbReference type="Gene3D" id="3.40.50.300">
    <property type="entry name" value="P-loop containing nucleotide triphosphate hydrolases"/>
    <property type="match status" value="1"/>
</dbReference>
<dbReference type="Pfam" id="PF00685">
    <property type="entry name" value="Sulfotransfer_1"/>
    <property type="match status" value="1"/>
</dbReference>
<evidence type="ECO:0000256" key="2">
    <source>
        <dbReference type="ARBA" id="ARBA00023180"/>
    </source>
</evidence>
<dbReference type="PANTHER" id="PTHR10605:SF56">
    <property type="entry name" value="BIFUNCTIONAL HEPARAN SULFATE N-DEACETYLASE_N-SULFOTRANSFERASE"/>
    <property type="match status" value="1"/>
</dbReference>